<accession>A0A934VA71</accession>
<evidence type="ECO:0000256" key="2">
    <source>
        <dbReference type="ARBA" id="ARBA00022553"/>
    </source>
</evidence>
<dbReference type="PROSITE" id="PS50075">
    <property type="entry name" value="CARRIER"/>
    <property type="match status" value="1"/>
</dbReference>
<evidence type="ECO:0000313" key="4">
    <source>
        <dbReference type="EMBL" id="MBK1814059.1"/>
    </source>
</evidence>
<gene>
    <name evidence="4" type="ORF">JIN84_00360</name>
</gene>
<dbReference type="RefSeq" id="WP_200349025.1">
    <property type="nucleotide sequence ID" value="NZ_BAABHZ010000005.1"/>
</dbReference>
<name>A0A934VA71_9BACT</name>
<dbReference type="InterPro" id="IPR036736">
    <property type="entry name" value="ACP-like_sf"/>
</dbReference>
<proteinExistence type="predicted"/>
<evidence type="ECO:0000259" key="3">
    <source>
        <dbReference type="PROSITE" id="PS50075"/>
    </source>
</evidence>
<dbReference type="PROSITE" id="PS00012">
    <property type="entry name" value="PHOSPHOPANTETHEINE"/>
    <property type="match status" value="1"/>
</dbReference>
<dbReference type="InterPro" id="IPR006162">
    <property type="entry name" value="Ppantetheine_attach_site"/>
</dbReference>
<dbReference type="AlphaFoldDB" id="A0A934VA71"/>
<dbReference type="Proteomes" id="UP000600139">
    <property type="component" value="Unassembled WGS sequence"/>
</dbReference>
<dbReference type="EMBL" id="JAENIK010000001">
    <property type="protein sequence ID" value="MBK1814059.1"/>
    <property type="molecule type" value="Genomic_DNA"/>
</dbReference>
<evidence type="ECO:0000313" key="5">
    <source>
        <dbReference type="Proteomes" id="UP000600139"/>
    </source>
</evidence>
<protein>
    <submittedName>
        <fullName evidence="4">Acyl carrier protein</fullName>
    </submittedName>
</protein>
<dbReference type="InterPro" id="IPR009081">
    <property type="entry name" value="PP-bd_ACP"/>
</dbReference>
<keyword evidence="5" id="KW-1185">Reference proteome</keyword>
<evidence type="ECO:0000256" key="1">
    <source>
        <dbReference type="ARBA" id="ARBA00022450"/>
    </source>
</evidence>
<organism evidence="4 5">
    <name type="scientific">Luteolibacter yonseiensis</name>
    <dbReference type="NCBI Taxonomy" id="1144680"/>
    <lineage>
        <taxon>Bacteria</taxon>
        <taxon>Pseudomonadati</taxon>
        <taxon>Verrucomicrobiota</taxon>
        <taxon>Verrucomicrobiia</taxon>
        <taxon>Verrucomicrobiales</taxon>
        <taxon>Verrucomicrobiaceae</taxon>
        <taxon>Luteolibacter</taxon>
    </lineage>
</organism>
<comment type="caution">
    <text evidence="4">The sequence shown here is derived from an EMBL/GenBank/DDBJ whole genome shotgun (WGS) entry which is preliminary data.</text>
</comment>
<feature type="domain" description="Carrier" evidence="3">
    <location>
        <begin position="8"/>
        <end position="86"/>
    </location>
</feature>
<keyword evidence="1" id="KW-0596">Phosphopantetheine</keyword>
<dbReference type="SUPFAM" id="SSF47336">
    <property type="entry name" value="ACP-like"/>
    <property type="match status" value="1"/>
</dbReference>
<sequence length="87" mass="9489">MAVSNKKKSPTPVEVIDWLNDEGVLELDWDFPEEGDLFAAGLDSMAVMQLVVAVEDKYEVELGPEDLTKANLATPTTLAALIGRRIS</sequence>
<dbReference type="Gene3D" id="1.10.1200.10">
    <property type="entry name" value="ACP-like"/>
    <property type="match status" value="1"/>
</dbReference>
<reference evidence="4" key="1">
    <citation type="submission" date="2021-01" db="EMBL/GenBank/DDBJ databases">
        <title>Modified the classification status of verrucomicrobia.</title>
        <authorList>
            <person name="Feng X."/>
        </authorList>
    </citation>
    <scope>NUCLEOTIDE SEQUENCE</scope>
    <source>
        <strain evidence="4">JCM 18052</strain>
    </source>
</reference>
<dbReference type="Pfam" id="PF00550">
    <property type="entry name" value="PP-binding"/>
    <property type="match status" value="1"/>
</dbReference>
<keyword evidence="2" id="KW-0597">Phosphoprotein</keyword>